<dbReference type="SUPFAM" id="SSF53335">
    <property type="entry name" value="S-adenosyl-L-methionine-dependent methyltransferases"/>
    <property type="match status" value="1"/>
</dbReference>
<evidence type="ECO:0000259" key="5">
    <source>
        <dbReference type="Pfam" id="PF01555"/>
    </source>
</evidence>
<keyword evidence="2" id="KW-0808">Transferase</keyword>
<accession>A0ABP7WZS4</accession>
<dbReference type="InterPro" id="IPR029063">
    <property type="entry name" value="SAM-dependent_MTases_sf"/>
</dbReference>
<protein>
    <recommendedName>
        <fullName evidence="3">Methyltransferase</fullName>
        <ecNumber evidence="3">2.1.1.-</ecNumber>
    </recommendedName>
</protein>
<proteinExistence type="inferred from homology"/>
<keyword evidence="1" id="KW-0489">Methyltransferase</keyword>
<dbReference type="RefSeq" id="WP_344957609.1">
    <property type="nucleotide sequence ID" value="NZ_BAAAZG010000061.1"/>
</dbReference>
<evidence type="ECO:0000256" key="1">
    <source>
        <dbReference type="ARBA" id="ARBA00022603"/>
    </source>
</evidence>
<organism evidence="6 7">
    <name type="scientific">Actinomadura miaoliensis</name>
    <dbReference type="NCBI Taxonomy" id="430685"/>
    <lineage>
        <taxon>Bacteria</taxon>
        <taxon>Bacillati</taxon>
        <taxon>Actinomycetota</taxon>
        <taxon>Actinomycetes</taxon>
        <taxon>Streptosporangiales</taxon>
        <taxon>Thermomonosporaceae</taxon>
        <taxon>Actinomadura</taxon>
    </lineage>
</organism>
<sequence>MPLLRGSYEARADNRAHTGNHLNAGGTELVRDPYWHDKTHALYAGDPRQVLAELPPGSADCIVTSPPAWTPPHPDVAGDAPKRYGLEPTPALYIAALRRVFAQAHRVLADAGTAWLITGDRYAGQTGWDGPPTGRHRRTIRDKTMTGVPATSLIGLPWQLAFALQDDGWIIRNAIVWHHPSTEEQPEADRLALSYELIFLLVKTDQYYFNHDATRHPPNRLISELRRHNNPVVEPGRQERRCGWHHMRRQSSHHGIGKSGKRISDCRIPPGTEATQPSSRHNPAALPLGPAEDVWTLPAPTQRPALPIEVPLTCVAVGCRPGGTVLDMFTGSATTGIAARKLGRSYIGVEQSWVLCRVAEQNLRDNGGHSDGDLQ</sequence>
<feature type="compositionally biased region" description="Basic residues" evidence="4">
    <location>
        <begin position="244"/>
        <end position="261"/>
    </location>
</feature>
<evidence type="ECO:0000256" key="3">
    <source>
        <dbReference type="RuleBase" id="RU362026"/>
    </source>
</evidence>
<dbReference type="Proteomes" id="UP001500683">
    <property type="component" value="Unassembled WGS sequence"/>
</dbReference>
<reference evidence="7" key="1">
    <citation type="journal article" date="2019" name="Int. J. Syst. Evol. Microbiol.">
        <title>The Global Catalogue of Microorganisms (GCM) 10K type strain sequencing project: providing services to taxonomists for standard genome sequencing and annotation.</title>
        <authorList>
            <consortium name="The Broad Institute Genomics Platform"/>
            <consortium name="The Broad Institute Genome Sequencing Center for Infectious Disease"/>
            <person name="Wu L."/>
            <person name="Ma J."/>
        </authorList>
    </citation>
    <scope>NUCLEOTIDE SEQUENCE [LARGE SCALE GENOMIC DNA]</scope>
    <source>
        <strain evidence="7">JCM 16702</strain>
    </source>
</reference>
<comment type="similarity">
    <text evidence="3">Belongs to the N(4)/N(6)-methyltransferase family.</text>
</comment>
<dbReference type="Gene3D" id="3.40.50.150">
    <property type="entry name" value="Vaccinia Virus protein VP39"/>
    <property type="match status" value="1"/>
</dbReference>
<dbReference type="InterPro" id="IPR002941">
    <property type="entry name" value="DNA_methylase_N4/N6"/>
</dbReference>
<feature type="region of interest" description="Disordered" evidence="4">
    <location>
        <begin position="244"/>
        <end position="286"/>
    </location>
</feature>
<dbReference type="Pfam" id="PF01555">
    <property type="entry name" value="N6_N4_Mtase"/>
    <property type="match status" value="1"/>
</dbReference>
<feature type="domain" description="DNA methylase N-4/N-6" evidence="5">
    <location>
        <begin position="60"/>
        <end position="360"/>
    </location>
</feature>
<name>A0ABP7WZS4_9ACTN</name>
<evidence type="ECO:0000313" key="6">
    <source>
        <dbReference type="EMBL" id="GAA4100715.1"/>
    </source>
</evidence>
<evidence type="ECO:0000313" key="7">
    <source>
        <dbReference type="Proteomes" id="UP001500683"/>
    </source>
</evidence>
<comment type="caution">
    <text evidence="6">The sequence shown here is derived from an EMBL/GenBank/DDBJ whole genome shotgun (WGS) entry which is preliminary data.</text>
</comment>
<dbReference type="EMBL" id="BAAAZG010000061">
    <property type="protein sequence ID" value="GAA4100715.1"/>
    <property type="molecule type" value="Genomic_DNA"/>
</dbReference>
<gene>
    <name evidence="6" type="ORF">GCM10022214_77660</name>
</gene>
<dbReference type="EC" id="2.1.1.-" evidence="3"/>
<keyword evidence="7" id="KW-1185">Reference proteome</keyword>
<dbReference type="InterPro" id="IPR001091">
    <property type="entry name" value="RM_Methyltransferase"/>
</dbReference>
<dbReference type="PRINTS" id="PR00508">
    <property type="entry name" value="S21N4MTFRASE"/>
</dbReference>
<evidence type="ECO:0000256" key="2">
    <source>
        <dbReference type="ARBA" id="ARBA00022679"/>
    </source>
</evidence>
<evidence type="ECO:0000256" key="4">
    <source>
        <dbReference type="SAM" id="MobiDB-lite"/>
    </source>
</evidence>